<keyword evidence="9" id="KW-1185">Reference proteome</keyword>
<dbReference type="RefSeq" id="WP_185660771.1">
    <property type="nucleotide sequence ID" value="NZ_CAWPOO010000012.1"/>
</dbReference>
<dbReference type="InterPro" id="IPR006156">
    <property type="entry name" value="Dihydroneopterin_aldolase"/>
</dbReference>
<protein>
    <recommendedName>
        <fullName evidence="6">7,8-dihydroneopterin aldolase</fullName>
        <ecNumber evidence="6">4.1.2.25</ecNumber>
    </recommendedName>
</protein>
<dbReference type="Pfam" id="PF02152">
    <property type="entry name" value="FolB"/>
    <property type="match status" value="1"/>
</dbReference>
<dbReference type="GO" id="GO:0004150">
    <property type="term" value="F:dihydroneopterin aldolase activity"/>
    <property type="evidence" value="ECO:0007669"/>
    <property type="project" value="UniProtKB-UniRule"/>
</dbReference>
<keyword evidence="4 6" id="KW-0289">Folate biosynthesis</keyword>
<comment type="caution">
    <text evidence="8">The sequence shown here is derived from an EMBL/GenBank/DDBJ whole genome shotgun (WGS) entry which is preliminary data.</text>
</comment>
<evidence type="ECO:0000256" key="2">
    <source>
        <dbReference type="ARBA" id="ARBA00005013"/>
    </source>
</evidence>
<evidence type="ECO:0000256" key="3">
    <source>
        <dbReference type="ARBA" id="ARBA00005708"/>
    </source>
</evidence>
<dbReference type="InterPro" id="IPR043133">
    <property type="entry name" value="GTP-CH-I_C/QueF"/>
</dbReference>
<keyword evidence="5 6" id="KW-0456">Lyase</keyword>
<dbReference type="AlphaFoldDB" id="A0A7X1B796"/>
<dbReference type="PANTHER" id="PTHR42844">
    <property type="entry name" value="DIHYDRONEOPTERIN ALDOLASE 1-RELATED"/>
    <property type="match status" value="1"/>
</dbReference>
<comment type="similarity">
    <text evidence="3 6">Belongs to the DHNA family.</text>
</comment>
<dbReference type="GO" id="GO:0046654">
    <property type="term" value="P:tetrahydrofolate biosynthetic process"/>
    <property type="evidence" value="ECO:0007669"/>
    <property type="project" value="UniProtKB-UniRule"/>
</dbReference>
<dbReference type="Gene3D" id="3.30.1130.10">
    <property type="match status" value="1"/>
</dbReference>
<comment type="catalytic activity">
    <reaction evidence="1 6">
        <text>7,8-dihydroneopterin = 6-hydroxymethyl-7,8-dihydropterin + glycolaldehyde</text>
        <dbReference type="Rhea" id="RHEA:10540"/>
        <dbReference type="ChEBI" id="CHEBI:17001"/>
        <dbReference type="ChEBI" id="CHEBI:17071"/>
        <dbReference type="ChEBI" id="CHEBI:44841"/>
        <dbReference type="EC" id="4.1.2.25"/>
    </reaction>
</comment>
<evidence type="ECO:0000313" key="9">
    <source>
        <dbReference type="Proteomes" id="UP000526501"/>
    </source>
</evidence>
<name>A0A7X1B796_9BACT</name>
<accession>A0A7X1B796</accession>
<dbReference type="GO" id="GO:0005737">
    <property type="term" value="C:cytoplasm"/>
    <property type="evidence" value="ECO:0007669"/>
    <property type="project" value="TreeGrafter"/>
</dbReference>
<dbReference type="Proteomes" id="UP000526501">
    <property type="component" value="Unassembled WGS sequence"/>
</dbReference>
<evidence type="ECO:0000256" key="1">
    <source>
        <dbReference type="ARBA" id="ARBA00001353"/>
    </source>
</evidence>
<dbReference type="GO" id="GO:0046656">
    <property type="term" value="P:folic acid biosynthetic process"/>
    <property type="evidence" value="ECO:0007669"/>
    <property type="project" value="UniProtKB-UniRule"/>
</dbReference>
<gene>
    <name evidence="8" type="primary">folB</name>
    <name evidence="8" type="ORF">H5P27_12685</name>
</gene>
<comment type="pathway">
    <text evidence="2 6">Cofactor biosynthesis; tetrahydrofolate biosynthesis; 2-amino-4-hydroxy-6-hydroxymethyl-7,8-dihydropteridine diphosphate from 7,8-dihydroneopterin triphosphate: step 3/4.</text>
</comment>
<dbReference type="CDD" id="cd00534">
    <property type="entry name" value="DHNA_DHNTPE"/>
    <property type="match status" value="1"/>
</dbReference>
<dbReference type="NCBIfam" id="TIGR00526">
    <property type="entry name" value="folB_dom"/>
    <property type="match status" value="1"/>
</dbReference>
<dbReference type="EC" id="4.1.2.25" evidence="6"/>
<evidence type="ECO:0000256" key="4">
    <source>
        <dbReference type="ARBA" id="ARBA00022909"/>
    </source>
</evidence>
<dbReference type="InterPro" id="IPR006157">
    <property type="entry name" value="FolB_dom"/>
</dbReference>
<dbReference type="SMART" id="SM00905">
    <property type="entry name" value="FolB"/>
    <property type="match status" value="1"/>
</dbReference>
<dbReference type="PANTHER" id="PTHR42844:SF1">
    <property type="entry name" value="DIHYDRONEOPTERIN ALDOLASE 1-RELATED"/>
    <property type="match status" value="1"/>
</dbReference>
<evidence type="ECO:0000259" key="7">
    <source>
        <dbReference type="SMART" id="SM00905"/>
    </source>
</evidence>
<proteinExistence type="inferred from homology"/>
<feature type="domain" description="Dihydroneopterin aldolase/epimerase" evidence="7">
    <location>
        <begin position="8"/>
        <end position="121"/>
    </location>
</feature>
<evidence type="ECO:0000256" key="5">
    <source>
        <dbReference type="ARBA" id="ARBA00023239"/>
    </source>
</evidence>
<reference evidence="8 9" key="1">
    <citation type="submission" date="2020-07" db="EMBL/GenBank/DDBJ databases">
        <authorList>
            <person name="Feng X."/>
        </authorList>
    </citation>
    <scope>NUCLEOTIDE SEQUENCE [LARGE SCALE GENOMIC DNA]</scope>
    <source>
        <strain evidence="8 9">JCM23202</strain>
    </source>
</reference>
<organism evidence="8 9">
    <name type="scientific">Pelagicoccus albus</name>
    <dbReference type="NCBI Taxonomy" id="415222"/>
    <lineage>
        <taxon>Bacteria</taxon>
        <taxon>Pseudomonadati</taxon>
        <taxon>Verrucomicrobiota</taxon>
        <taxon>Opitutia</taxon>
        <taxon>Puniceicoccales</taxon>
        <taxon>Pelagicoccaceae</taxon>
        <taxon>Pelagicoccus</taxon>
    </lineage>
</organism>
<dbReference type="UniPathway" id="UPA00077">
    <property type="reaction ID" value="UER00154"/>
</dbReference>
<comment type="function">
    <text evidence="6">Catalyzes the conversion of 7,8-dihydroneopterin to 6-hydroxymethyl-7,8-dihydropterin.</text>
</comment>
<evidence type="ECO:0000256" key="6">
    <source>
        <dbReference type="RuleBase" id="RU362079"/>
    </source>
</evidence>
<dbReference type="SUPFAM" id="SSF55620">
    <property type="entry name" value="Tetrahydrobiopterin biosynthesis enzymes-like"/>
    <property type="match status" value="1"/>
</dbReference>
<dbReference type="EMBL" id="JACHVC010000012">
    <property type="protein sequence ID" value="MBC2606901.1"/>
    <property type="molecule type" value="Genomic_DNA"/>
</dbReference>
<dbReference type="NCBIfam" id="TIGR00525">
    <property type="entry name" value="folB"/>
    <property type="match status" value="1"/>
</dbReference>
<evidence type="ECO:0000313" key="8">
    <source>
        <dbReference type="EMBL" id="MBC2606901.1"/>
    </source>
</evidence>
<sequence length="125" mass="14318">MSRRLDTVFLEGVELFGYIGVLEHEKRNGQTFYIDVELGVDLRNAGRSDILAQTVSYAEVFSLAEQLMDEARCDLIESYAEQLSEEIFSYFDLVRTTCITVRKPEAPIDGKFRAAGITIRRERDE</sequence>